<accession>A0A4Y2CBE8</accession>
<dbReference type="AlphaFoldDB" id="A0A4Y2CBE8"/>
<dbReference type="Proteomes" id="UP000499080">
    <property type="component" value="Unassembled WGS sequence"/>
</dbReference>
<name>A0A4Y2CBE8_ARAVE</name>
<proteinExistence type="predicted"/>
<organism evidence="1 2">
    <name type="scientific">Araneus ventricosus</name>
    <name type="common">Orbweaver spider</name>
    <name type="synonym">Epeira ventricosa</name>
    <dbReference type="NCBI Taxonomy" id="182803"/>
    <lineage>
        <taxon>Eukaryota</taxon>
        <taxon>Metazoa</taxon>
        <taxon>Ecdysozoa</taxon>
        <taxon>Arthropoda</taxon>
        <taxon>Chelicerata</taxon>
        <taxon>Arachnida</taxon>
        <taxon>Araneae</taxon>
        <taxon>Araneomorphae</taxon>
        <taxon>Entelegynae</taxon>
        <taxon>Araneoidea</taxon>
        <taxon>Araneidae</taxon>
        <taxon>Araneus</taxon>
    </lineage>
</organism>
<evidence type="ECO:0000313" key="1">
    <source>
        <dbReference type="EMBL" id="GBM01057.1"/>
    </source>
</evidence>
<protein>
    <submittedName>
        <fullName evidence="1">Uncharacterized protein</fullName>
    </submittedName>
</protein>
<reference evidence="1 2" key="1">
    <citation type="journal article" date="2019" name="Sci. Rep.">
        <title>Orb-weaving spider Araneus ventricosus genome elucidates the spidroin gene catalogue.</title>
        <authorList>
            <person name="Kono N."/>
            <person name="Nakamura H."/>
            <person name="Ohtoshi R."/>
            <person name="Moran D.A.P."/>
            <person name="Shinohara A."/>
            <person name="Yoshida Y."/>
            <person name="Fujiwara M."/>
            <person name="Mori M."/>
            <person name="Tomita M."/>
            <person name="Arakawa K."/>
        </authorList>
    </citation>
    <scope>NUCLEOTIDE SEQUENCE [LARGE SCALE GENOMIC DNA]</scope>
</reference>
<sequence length="156" mass="17678">MMIPVRHSNTKKKRMGGHKKHDMKYFCCLRSNDVDGKMEFQELSNSCEVVQSTETKRKELMILSCGQMTSLSLSEHHVSNSSHHNNVKTFESCFEAKRGLFGDRPRHFEPQSDDETTPELALPLKAISPHAISAGGSLTLNVRFKCTRVTYTKDFG</sequence>
<dbReference type="EMBL" id="BGPR01000164">
    <property type="protein sequence ID" value="GBM01057.1"/>
    <property type="molecule type" value="Genomic_DNA"/>
</dbReference>
<gene>
    <name evidence="1" type="ORF">AVEN_136616_1</name>
</gene>
<keyword evidence="2" id="KW-1185">Reference proteome</keyword>
<comment type="caution">
    <text evidence="1">The sequence shown here is derived from an EMBL/GenBank/DDBJ whole genome shotgun (WGS) entry which is preliminary data.</text>
</comment>
<evidence type="ECO:0000313" key="2">
    <source>
        <dbReference type="Proteomes" id="UP000499080"/>
    </source>
</evidence>